<dbReference type="GeneID" id="80877003"/>
<evidence type="ECO:0000256" key="3">
    <source>
        <dbReference type="ARBA" id="ARBA00023167"/>
    </source>
</evidence>
<dbReference type="EMBL" id="CP115612">
    <property type="protein sequence ID" value="WBW73518.1"/>
    <property type="molecule type" value="Genomic_DNA"/>
</dbReference>
<proteinExistence type="predicted"/>
<dbReference type="NCBIfam" id="TIGR01691">
    <property type="entry name" value="enolase-ppase"/>
    <property type="match status" value="1"/>
</dbReference>
<keyword evidence="2 4" id="KW-0378">Hydrolase</keyword>
<accession>A0AAF0AWJ2</accession>
<protein>
    <submittedName>
        <fullName evidence="4">Methionine salvage haloacid dehalogenase-like hydrolase Utr4</fullName>
    </submittedName>
</protein>
<dbReference type="Proteomes" id="UP001212411">
    <property type="component" value="Chromosome 2"/>
</dbReference>
<dbReference type="RefSeq" id="XP_056037761.1">
    <property type="nucleotide sequence ID" value="XM_056182314.1"/>
</dbReference>
<dbReference type="InterPro" id="IPR006439">
    <property type="entry name" value="HAD-SF_hydro_IA"/>
</dbReference>
<dbReference type="Gene3D" id="3.40.50.1000">
    <property type="entry name" value="HAD superfamily/HAD-like"/>
    <property type="match status" value="1"/>
</dbReference>
<dbReference type="SFLD" id="SFLDS00003">
    <property type="entry name" value="Haloacid_Dehalogenase"/>
    <property type="match status" value="1"/>
</dbReference>
<dbReference type="GO" id="GO:0043874">
    <property type="term" value="F:acireductone synthase activity"/>
    <property type="evidence" value="ECO:0007669"/>
    <property type="project" value="InterPro"/>
</dbReference>
<dbReference type="GO" id="GO:0019509">
    <property type="term" value="P:L-methionine salvage from methylthioadenosine"/>
    <property type="evidence" value="ECO:0007669"/>
    <property type="project" value="InterPro"/>
</dbReference>
<evidence type="ECO:0000256" key="2">
    <source>
        <dbReference type="ARBA" id="ARBA00022801"/>
    </source>
</evidence>
<dbReference type="Gene3D" id="1.10.720.60">
    <property type="match status" value="1"/>
</dbReference>
<dbReference type="AlphaFoldDB" id="A0AAF0AWJ2"/>
<dbReference type="KEGG" id="som:SOMG_03524"/>
<dbReference type="SFLD" id="SFLDG01133">
    <property type="entry name" value="C1.5.4:_Enolase-phosphatase_Li"/>
    <property type="match status" value="1"/>
</dbReference>
<keyword evidence="3" id="KW-0486">Methionine biosynthesis</keyword>
<name>A0AAF0AWJ2_9SCHI</name>
<dbReference type="CDD" id="cd01629">
    <property type="entry name" value="HAD_EP"/>
    <property type="match status" value="1"/>
</dbReference>
<keyword evidence="5" id="KW-1185">Reference proteome</keyword>
<keyword evidence="1" id="KW-0028">Amino-acid biosynthesis</keyword>
<reference evidence="4 5" key="1">
    <citation type="journal article" date="2023" name="G3 (Bethesda)">
        <title>A high-quality reference genome for the fission yeast Schizosaccharomyces osmophilus.</title>
        <authorList>
            <person name="Jia G.S."/>
            <person name="Zhang W.C."/>
            <person name="Liang Y."/>
            <person name="Liu X.H."/>
            <person name="Rhind N."/>
            <person name="Pidoux A."/>
            <person name="Brysch-Herzberg M."/>
            <person name="Du L.L."/>
        </authorList>
    </citation>
    <scope>NUCLEOTIDE SEQUENCE [LARGE SCALE GENOMIC DNA]</scope>
    <source>
        <strain evidence="4 5">CBS 15793</strain>
    </source>
</reference>
<dbReference type="GO" id="GO:0000287">
    <property type="term" value="F:magnesium ion binding"/>
    <property type="evidence" value="ECO:0007669"/>
    <property type="project" value="InterPro"/>
</dbReference>
<dbReference type="InterPro" id="IPR023214">
    <property type="entry name" value="HAD_sf"/>
</dbReference>
<evidence type="ECO:0000256" key="1">
    <source>
        <dbReference type="ARBA" id="ARBA00022605"/>
    </source>
</evidence>
<dbReference type="PANTHER" id="PTHR20371:SF1">
    <property type="entry name" value="ENOLASE-PHOSPHATASE E1"/>
    <property type="match status" value="1"/>
</dbReference>
<dbReference type="NCBIfam" id="TIGR01549">
    <property type="entry name" value="HAD-SF-IA-v1"/>
    <property type="match status" value="1"/>
</dbReference>
<sequence length="216" mass="24346">MAKNLLLDIEGTVGSISFVKNDLFTYAEKHYKEYIEQHYKTDENLQALGDSPESSLSKIQKLHAEGSKERHFKHVQGKIWKDGYKKNELVSHLFPDVIPSIERALRSGAKVYIYSSGSIPAQKLYFSHTEFGDILPFFSGFFDTSTGIKTESASYKKIIGDSDAREWLFLSDNIKELQAAQEIGLHVGLVVRPGNETASETDGIPVYHSFDCLFTE</sequence>
<dbReference type="SUPFAM" id="SSF56784">
    <property type="entry name" value="HAD-like"/>
    <property type="match status" value="1"/>
</dbReference>
<organism evidence="4 5">
    <name type="scientific">Schizosaccharomyces osmophilus</name>
    <dbReference type="NCBI Taxonomy" id="2545709"/>
    <lineage>
        <taxon>Eukaryota</taxon>
        <taxon>Fungi</taxon>
        <taxon>Dikarya</taxon>
        <taxon>Ascomycota</taxon>
        <taxon>Taphrinomycotina</taxon>
        <taxon>Schizosaccharomycetes</taxon>
        <taxon>Schizosaccharomycetales</taxon>
        <taxon>Schizosaccharomycetaceae</taxon>
        <taxon>Schizosaccharomyces</taxon>
    </lineage>
</organism>
<dbReference type="InterPro" id="IPR023943">
    <property type="entry name" value="Enolase-ppase_E1"/>
</dbReference>
<dbReference type="SFLD" id="SFLDG01129">
    <property type="entry name" value="C1.5:_HAD__Beta-PGM__Phosphata"/>
    <property type="match status" value="1"/>
</dbReference>
<dbReference type="PANTHER" id="PTHR20371">
    <property type="entry name" value="ENOLASE-PHOSPHATASE E1"/>
    <property type="match status" value="1"/>
</dbReference>
<evidence type="ECO:0000313" key="5">
    <source>
        <dbReference type="Proteomes" id="UP001212411"/>
    </source>
</evidence>
<dbReference type="InterPro" id="IPR036412">
    <property type="entry name" value="HAD-like_sf"/>
</dbReference>
<evidence type="ECO:0000313" key="4">
    <source>
        <dbReference type="EMBL" id="WBW73518.1"/>
    </source>
</evidence>
<gene>
    <name evidence="4" type="primary">utr4</name>
    <name evidence="4" type="ORF">SOMG_03524</name>
</gene>